<protein>
    <submittedName>
        <fullName evidence="1">Uncharacterized protein</fullName>
    </submittedName>
</protein>
<proteinExistence type="predicted"/>
<accession>A0A9D1HM73</accession>
<dbReference type="Proteomes" id="UP000824175">
    <property type="component" value="Unassembled WGS sequence"/>
</dbReference>
<dbReference type="EMBL" id="DVMJ01000022">
    <property type="protein sequence ID" value="HIU13088.1"/>
    <property type="molecule type" value="Genomic_DNA"/>
</dbReference>
<organism evidence="1 2">
    <name type="scientific">Candidatus Fimiplasma intestinipullorum</name>
    <dbReference type="NCBI Taxonomy" id="2840825"/>
    <lineage>
        <taxon>Bacteria</taxon>
        <taxon>Bacillati</taxon>
        <taxon>Bacillota</taxon>
        <taxon>Clostridia</taxon>
        <taxon>Eubacteriales</taxon>
        <taxon>Candidatus Fimiplasma</taxon>
    </lineage>
</organism>
<dbReference type="AlphaFoldDB" id="A0A9D1HM73"/>
<reference evidence="1" key="2">
    <citation type="journal article" date="2021" name="PeerJ">
        <title>Extensive microbial diversity within the chicken gut microbiome revealed by metagenomics and culture.</title>
        <authorList>
            <person name="Gilroy R."/>
            <person name="Ravi A."/>
            <person name="Getino M."/>
            <person name="Pursley I."/>
            <person name="Horton D.L."/>
            <person name="Alikhan N.F."/>
            <person name="Baker D."/>
            <person name="Gharbi K."/>
            <person name="Hall N."/>
            <person name="Watson M."/>
            <person name="Adriaenssens E.M."/>
            <person name="Foster-Nyarko E."/>
            <person name="Jarju S."/>
            <person name="Secka A."/>
            <person name="Antonio M."/>
            <person name="Oren A."/>
            <person name="Chaudhuri R.R."/>
            <person name="La Ragione R."/>
            <person name="Hildebrand F."/>
            <person name="Pallen M.J."/>
        </authorList>
    </citation>
    <scope>NUCLEOTIDE SEQUENCE</scope>
    <source>
        <strain evidence="1">CHK195-11698</strain>
    </source>
</reference>
<reference evidence="1" key="1">
    <citation type="submission" date="2020-10" db="EMBL/GenBank/DDBJ databases">
        <authorList>
            <person name="Gilroy R."/>
        </authorList>
    </citation>
    <scope>NUCLEOTIDE SEQUENCE</scope>
    <source>
        <strain evidence="1">CHK195-11698</strain>
    </source>
</reference>
<evidence type="ECO:0000313" key="1">
    <source>
        <dbReference type="EMBL" id="HIU13088.1"/>
    </source>
</evidence>
<sequence>MKSKGVSNRGVAEKTGYTRSTVNKIIKQINEAGSTDDEVRNLNDQMLNEHFNALLPVGAIKIISCPILSC</sequence>
<evidence type="ECO:0000313" key="2">
    <source>
        <dbReference type="Proteomes" id="UP000824175"/>
    </source>
</evidence>
<name>A0A9D1HM73_9FIRM</name>
<gene>
    <name evidence="1" type="ORF">IAD15_03355</name>
</gene>
<comment type="caution">
    <text evidence="1">The sequence shown here is derived from an EMBL/GenBank/DDBJ whole genome shotgun (WGS) entry which is preliminary data.</text>
</comment>